<evidence type="ECO:0000313" key="3">
    <source>
        <dbReference type="Proteomes" id="UP000000763"/>
    </source>
</evidence>
<reference evidence="3" key="1">
    <citation type="journal article" date="2005" name="Nature">
        <title>The map-based sequence of the rice genome.</title>
        <authorList>
            <consortium name="International rice genome sequencing project (IRGSP)"/>
            <person name="Matsumoto T."/>
            <person name="Wu J."/>
            <person name="Kanamori H."/>
            <person name="Katayose Y."/>
            <person name="Fujisawa M."/>
            <person name="Namiki N."/>
            <person name="Mizuno H."/>
            <person name="Yamamoto K."/>
            <person name="Antonio B.A."/>
            <person name="Baba T."/>
            <person name="Sakata K."/>
            <person name="Nagamura Y."/>
            <person name="Aoki H."/>
            <person name="Arikawa K."/>
            <person name="Arita K."/>
            <person name="Bito T."/>
            <person name="Chiden Y."/>
            <person name="Fujitsuka N."/>
            <person name="Fukunaka R."/>
            <person name="Hamada M."/>
            <person name="Harada C."/>
            <person name="Hayashi A."/>
            <person name="Hijishita S."/>
            <person name="Honda M."/>
            <person name="Hosokawa S."/>
            <person name="Ichikawa Y."/>
            <person name="Idonuma A."/>
            <person name="Iijima M."/>
            <person name="Ikeda M."/>
            <person name="Ikeno M."/>
            <person name="Ito K."/>
            <person name="Ito S."/>
            <person name="Ito T."/>
            <person name="Ito Y."/>
            <person name="Ito Y."/>
            <person name="Iwabuchi A."/>
            <person name="Kamiya K."/>
            <person name="Karasawa W."/>
            <person name="Kurita K."/>
            <person name="Katagiri S."/>
            <person name="Kikuta A."/>
            <person name="Kobayashi H."/>
            <person name="Kobayashi N."/>
            <person name="Machita K."/>
            <person name="Maehara T."/>
            <person name="Masukawa M."/>
            <person name="Mizubayashi T."/>
            <person name="Mukai Y."/>
            <person name="Nagasaki H."/>
            <person name="Nagata Y."/>
            <person name="Naito S."/>
            <person name="Nakashima M."/>
            <person name="Nakama Y."/>
            <person name="Nakamichi Y."/>
            <person name="Nakamura M."/>
            <person name="Meguro A."/>
            <person name="Negishi M."/>
            <person name="Ohta I."/>
            <person name="Ohta T."/>
            <person name="Okamoto M."/>
            <person name="Ono N."/>
            <person name="Saji S."/>
            <person name="Sakaguchi M."/>
            <person name="Sakai K."/>
            <person name="Shibata M."/>
            <person name="Shimokawa T."/>
            <person name="Song J."/>
            <person name="Takazaki Y."/>
            <person name="Terasawa K."/>
            <person name="Tsugane M."/>
            <person name="Tsuji K."/>
            <person name="Ueda S."/>
            <person name="Waki K."/>
            <person name="Yamagata H."/>
            <person name="Yamamoto M."/>
            <person name="Yamamoto S."/>
            <person name="Yamane H."/>
            <person name="Yoshiki S."/>
            <person name="Yoshihara R."/>
            <person name="Yukawa K."/>
            <person name="Zhong H."/>
            <person name="Yano M."/>
            <person name="Yuan Q."/>
            <person name="Ouyang S."/>
            <person name="Liu J."/>
            <person name="Jones K.M."/>
            <person name="Gansberger K."/>
            <person name="Moffat K."/>
            <person name="Hill J."/>
            <person name="Bera J."/>
            <person name="Fadrosh D."/>
            <person name="Jin S."/>
            <person name="Johri S."/>
            <person name="Kim M."/>
            <person name="Overton L."/>
            <person name="Reardon M."/>
            <person name="Tsitrin T."/>
            <person name="Vuong H."/>
            <person name="Weaver B."/>
            <person name="Ciecko A."/>
            <person name="Tallon L."/>
            <person name="Jackson J."/>
            <person name="Pai G."/>
            <person name="Aken S.V."/>
            <person name="Utterback T."/>
            <person name="Reidmuller S."/>
            <person name="Feldblyum T."/>
            <person name="Hsiao J."/>
            <person name="Zismann V."/>
            <person name="Iobst S."/>
            <person name="de Vazeille A.R."/>
            <person name="Buell C.R."/>
            <person name="Ying K."/>
            <person name="Li Y."/>
            <person name="Lu T."/>
            <person name="Huang Y."/>
            <person name="Zhao Q."/>
            <person name="Feng Q."/>
            <person name="Zhang L."/>
            <person name="Zhu J."/>
            <person name="Weng Q."/>
            <person name="Mu J."/>
            <person name="Lu Y."/>
            <person name="Fan D."/>
            <person name="Liu Y."/>
            <person name="Guan J."/>
            <person name="Zhang Y."/>
            <person name="Yu S."/>
            <person name="Liu X."/>
            <person name="Zhang Y."/>
            <person name="Hong G."/>
            <person name="Han B."/>
            <person name="Choisne N."/>
            <person name="Demange N."/>
            <person name="Orjeda G."/>
            <person name="Samain S."/>
            <person name="Cattolico L."/>
            <person name="Pelletier E."/>
            <person name="Couloux A."/>
            <person name="Segurens B."/>
            <person name="Wincker P."/>
            <person name="D'Hont A."/>
            <person name="Scarpelli C."/>
            <person name="Weissenbach J."/>
            <person name="Salanoubat M."/>
            <person name="Quetier F."/>
            <person name="Yu Y."/>
            <person name="Kim H.R."/>
            <person name="Rambo T."/>
            <person name="Currie J."/>
            <person name="Collura K."/>
            <person name="Luo M."/>
            <person name="Yang T."/>
            <person name="Ammiraju J.S.S."/>
            <person name="Engler F."/>
            <person name="Soderlund C."/>
            <person name="Wing R.A."/>
            <person name="Palmer L.E."/>
            <person name="de la Bastide M."/>
            <person name="Spiegel L."/>
            <person name="Nascimento L."/>
            <person name="Zutavern T."/>
            <person name="O'Shaughnessy A."/>
            <person name="Dike S."/>
            <person name="Dedhia N."/>
            <person name="Preston R."/>
            <person name="Balija V."/>
            <person name="McCombie W.R."/>
            <person name="Chow T."/>
            <person name="Chen H."/>
            <person name="Chung M."/>
            <person name="Chen C."/>
            <person name="Shaw J."/>
            <person name="Wu H."/>
            <person name="Hsiao K."/>
            <person name="Chao Y."/>
            <person name="Chu M."/>
            <person name="Cheng C."/>
            <person name="Hour A."/>
            <person name="Lee P."/>
            <person name="Lin S."/>
            <person name="Lin Y."/>
            <person name="Liou J."/>
            <person name="Liu S."/>
            <person name="Hsing Y."/>
            <person name="Raghuvanshi S."/>
            <person name="Mohanty A."/>
            <person name="Bharti A.K."/>
            <person name="Gaur A."/>
            <person name="Gupta V."/>
            <person name="Kumar D."/>
            <person name="Ravi V."/>
            <person name="Vij S."/>
            <person name="Kapur A."/>
            <person name="Khurana P."/>
            <person name="Khurana P."/>
            <person name="Khurana J.P."/>
            <person name="Tyagi A.K."/>
            <person name="Gaikwad K."/>
            <person name="Singh A."/>
            <person name="Dalal V."/>
            <person name="Srivastava S."/>
            <person name="Dixit A."/>
            <person name="Pal A.K."/>
            <person name="Ghazi I.A."/>
            <person name="Yadav M."/>
            <person name="Pandit A."/>
            <person name="Bhargava A."/>
            <person name="Sureshbabu K."/>
            <person name="Batra K."/>
            <person name="Sharma T.R."/>
            <person name="Mohapatra T."/>
            <person name="Singh N.K."/>
            <person name="Messing J."/>
            <person name="Nelson A.B."/>
            <person name="Fuks G."/>
            <person name="Kavchok S."/>
            <person name="Keizer G."/>
            <person name="Linton E."/>
            <person name="Llaca V."/>
            <person name="Song R."/>
            <person name="Tanyolac B."/>
            <person name="Young S."/>
            <person name="Ho-Il K."/>
            <person name="Hahn J.H."/>
            <person name="Sangsakoo G."/>
            <person name="Vanavichit A."/>
            <person name="de Mattos Luiz.A.T."/>
            <person name="Zimmer P.D."/>
            <person name="Malone G."/>
            <person name="Dellagostin O."/>
            <person name="de Oliveira A.C."/>
            <person name="Bevan M."/>
            <person name="Bancroft I."/>
            <person name="Minx P."/>
            <person name="Cordum H."/>
            <person name="Wilson R."/>
            <person name="Cheng Z."/>
            <person name="Jin W."/>
            <person name="Jiang J."/>
            <person name="Leong S.A."/>
            <person name="Iwama H."/>
            <person name="Gojobori T."/>
            <person name="Itoh T."/>
            <person name="Niimura Y."/>
            <person name="Fujii Y."/>
            <person name="Habara T."/>
            <person name="Sakai H."/>
            <person name="Sato Y."/>
            <person name="Wilson G."/>
            <person name="Kumar K."/>
            <person name="McCouch S."/>
            <person name="Juretic N."/>
            <person name="Hoen D."/>
            <person name="Wright S."/>
            <person name="Bruskiewich R."/>
            <person name="Bureau T."/>
            <person name="Miyao A."/>
            <person name="Hirochika H."/>
            <person name="Nishikawa T."/>
            <person name="Kadowaki K."/>
            <person name="Sugiura M."/>
            <person name="Burr B."/>
            <person name="Sasaki T."/>
        </authorList>
    </citation>
    <scope>NUCLEOTIDE SEQUENCE [LARGE SCALE GENOMIC DNA]</scope>
    <source>
        <strain evidence="3">cv. Nipponbare</strain>
    </source>
</reference>
<evidence type="ECO:0000256" key="1">
    <source>
        <dbReference type="SAM" id="MobiDB-lite"/>
    </source>
</evidence>
<feature type="compositionally biased region" description="Basic residues" evidence="1">
    <location>
        <begin position="269"/>
        <end position="280"/>
    </location>
</feature>
<feature type="region of interest" description="Disordered" evidence="1">
    <location>
        <begin position="250"/>
        <end position="281"/>
    </location>
</feature>
<dbReference type="EMBL" id="AP004230">
    <property type="protein sequence ID" value="BAC20027.1"/>
    <property type="molecule type" value="Genomic_DNA"/>
</dbReference>
<gene>
    <name evidence="2" type="primary">OJ2013_G04.111</name>
</gene>
<evidence type="ECO:0000313" key="2">
    <source>
        <dbReference type="EMBL" id="BAC20027.1"/>
    </source>
</evidence>
<dbReference type="AlphaFoldDB" id="Q8H4F4"/>
<protein>
    <submittedName>
        <fullName evidence="2">Uncharacterized protein</fullName>
    </submittedName>
</protein>
<feature type="compositionally biased region" description="Gly residues" evidence="1">
    <location>
        <begin position="32"/>
        <end position="42"/>
    </location>
</feature>
<reference evidence="3" key="2">
    <citation type="journal article" date="2008" name="Nucleic Acids Res.">
        <title>The rice annotation project database (RAP-DB): 2008 update.</title>
        <authorList>
            <consortium name="The rice annotation project (RAP)"/>
        </authorList>
    </citation>
    <scope>GENOME REANNOTATION</scope>
    <source>
        <strain evidence="3">cv. Nipponbare</strain>
    </source>
</reference>
<sequence length="347" mass="38213">MDEQRRTATNATPRRHRVTAGVPGKGTEACGGALGRGGGILGRGDQEGGDAPGLAARRRPRLREEAAEDGPCDGEMSPDIELDATARSSHGGRAPPIGGGTKQGREEARGVGFIETEWERQGRFEVAAVFSALGWCSWAPRERATARMQRVVEAVDRVVEIEPRAREDWRGASGCGQGGGGEALQRRQRLCLLNKKPRSGGRELATREGKKRKEEEEERELCSFRFGRKGMRASRASRFWMHAAWGAGPGRMTPATTAKGRGRFEGKRGHGGRRGRRRPRVAMAAPRVQGGSKGGVKEGLQKREFWYSWDGFIFGGTKDYFRGFQKGKIIIQKWNKGDSGRMPWIDR</sequence>
<organism evidence="2 3">
    <name type="scientific">Oryza sativa subsp. japonica</name>
    <name type="common">Rice</name>
    <dbReference type="NCBI Taxonomy" id="39947"/>
    <lineage>
        <taxon>Eukaryota</taxon>
        <taxon>Viridiplantae</taxon>
        <taxon>Streptophyta</taxon>
        <taxon>Embryophyta</taxon>
        <taxon>Tracheophyta</taxon>
        <taxon>Spermatophyta</taxon>
        <taxon>Magnoliopsida</taxon>
        <taxon>Liliopsida</taxon>
        <taxon>Poales</taxon>
        <taxon>Poaceae</taxon>
        <taxon>BOP clade</taxon>
        <taxon>Oryzoideae</taxon>
        <taxon>Oryzeae</taxon>
        <taxon>Oryzinae</taxon>
        <taxon>Oryza</taxon>
        <taxon>Oryza sativa</taxon>
    </lineage>
</organism>
<dbReference type="Proteomes" id="UP000000763">
    <property type="component" value="Chromosome 7"/>
</dbReference>
<feature type="region of interest" description="Disordered" evidence="1">
    <location>
        <begin position="1"/>
        <end position="108"/>
    </location>
</feature>
<proteinExistence type="predicted"/>
<name>Q8H4F4_ORYSJ</name>
<accession>Q8H4F4</accession>
<feature type="compositionally biased region" description="Acidic residues" evidence="1">
    <location>
        <begin position="66"/>
        <end position="82"/>
    </location>
</feature>